<feature type="transmembrane region" description="Helical" evidence="2">
    <location>
        <begin position="37"/>
        <end position="60"/>
    </location>
</feature>
<keyword evidence="2" id="KW-0472">Membrane</keyword>
<keyword evidence="2" id="KW-0812">Transmembrane</keyword>
<feature type="transmembrane region" description="Helical" evidence="2">
    <location>
        <begin position="99"/>
        <end position="116"/>
    </location>
</feature>
<sequence length="786" mass="84716">MTESPPLPTSAPHPIGVASPARAPRERSAARRTLRRLLAPGWPPATAATAFTVAVLVLHGVSLGDITVFGAYVVLGLVLPGMLIVRALHGGARTLAEELALGLTLGYTVEVIVYIAARAMGLPLLVLAWPIATYAVFAAVPRLRRHWREARRPGDVPLWWSWSLALIFAYLVIWSAVNFFRTHALTWPGLGAAYIDLPYHLALIGELKHHMPPTVPVVAGEPLLYHWFVYAHLAAASWVTGLEPLLLLFRLAMVPMLAAIVVLLAMVGRRIVRSWPGALLCVVGTVFMAAPNLYLGPNVGVFGWRGVQSWGSPTQTFGTLLFAPLIICLLDLLEHRRTTAGQWVLTGTFLVAIMGAKASYLPLLIAGLLAVTAAGAIRDGRPHRPALIVLGMAATCFLFAQIVLFGGARQGTMIEPLDLMHRTWTELTGQGHHLEAPPASLAGVTVLYLLCWAVTWCGVLGFLSRPESLLRPEAALLLGLGTAGVGAVLVLKHPHLSELYFLGACYPYLTVAAVYGLTLIVRRAELSRGAIACAAGAGVVSAYLVHTLCGVQTPLSPGRSDTILYLPYAALLAVVLLAAAVLKVTARGVRAWALVLCMTAAIGLPASWCTRVLSIVFAQPSSGVLSGSPAATPPAVPQGLLTAGRWLRAHSRPGDLVATNAHCLWSFHNPCDSRHFWVSALSERRVLLEGWTYTAANMDRWRPGLPPENLPFWDQERLRANDEAFTSPSAASIQRLRDRYGVRWLFVDERHAVPSTAIGDFATFQMRSGDYAVYRLTALPARAGAT</sequence>
<evidence type="ECO:0000256" key="1">
    <source>
        <dbReference type="SAM" id="MobiDB-lite"/>
    </source>
</evidence>
<feature type="transmembrane region" description="Helical" evidence="2">
    <location>
        <begin position="247"/>
        <end position="268"/>
    </location>
</feature>
<organism evidence="3 4">
    <name type="scientific">Sphaerisporangium flaviroseum</name>
    <dbReference type="NCBI Taxonomy" id="509199"/>
    <lineage>
        <taxon>Bacteria</taxon>
        <taxon>Bacillati</taxon>
        <taxon>Actinomycetota</taxon>
        <taxon>Actinomycetes</taxon>
        <taxon>Streptosporangiales</taxon>
        <taxon>Streptosporangiaceae</taxon>
        <taxon>Sphaerisporangium</taxon>
    </lineage>
</organism>
<feature type="transmembrane region" description="Helical" evidence="2">
    <location>
        <begin position="160"/>
        <end position="180"/>
    </location>
</feature>
<name>A0ABP7HLP4_9ACTN</name>
<proteinExistence type="predicted"/>
<feature type="transmembrane region" description="Helical" evidence="2">
    <location>
        <begin position="441"/>
        <end position="463"/>
    </location>
</feature>
<evidence type="ECO:0000313" key="3">
    <source>
        <dbReference type="EMBL" id="GAA3798931.1"/>
    </source>
</evidence>
<keyword evidence="2" id="KW-1133">Transmembrane helix</keyword>
<dbReference type="EMBL" id="BAAAZR010000002">
    <property type="protein sequence ID" value="GAA3798931.1"/>
    <property type="molecule type" value="Genomic_DNA"/>
</dbReference>
<feature type="transmembrane region" description="Helical" evidence="2">
    <location>
        <begin position="275"/>
        <end position="295"/>
    </location>
</feature>
<feature type="transmembrane region" description="Helical" evidence="2">
    <location>
        <begin position="66"/>
        <end position="87"/>
    </location>
</feature>
<feature type="transmembrane region" description="Helical" evidence="2">
    <location>
        <begin position="528"/>
        <end position="545"/>
    </location>
</feature>
<evidence type="ECO:0000313" key="4">
    <source>
        <dbReference type="Proteomes" id="UP001500888"/>
    </source>
</evidence>
<gene>
    <name evidence="3" type="ORF">GCM10022226_17900</name>
</gene>
<protein>
    <submittedName>
        <fullName evidence="3">Uncharacterized protein</fullName>
    </submittedName>
</protein>
<feature type="transmembrane region" description="Helical" evidence="2">
    <location>
        <begin position="589"/>
        <end position="608"/>
    </location>
</feature>
<feature type="compositionally biased region" description="Pro residues" evidence="1">
    <location>
        <begin position="1"/>
        <end position="11"/>
    </location>
</feature>
<evidence type="ECO:0000256" key="2">
    <source>
        <dbReference type="SAM" id="Phobius"/>
    </source>
</evidence>
<accession>A0ABP7HLP4</accession>
<feature type="transmembrane region" description="Helical" evidence="2">
    <location>
        <begin position="122"/>
        <end position="140"/>
    </location>
</feature>
<keyword evidence="4" id="KW-1185">Reference proteome</keyword>
<feature type="transmembrane region" description="Helical" evidence="2">
    <location>
        <begin position="499"/>
        <end position="521"/>
    </location>
</feature>
<reference evidence="4" key="1">
    <citation type="journal article" date="2019" name="Int. J. Syst. Evol. Microbiol.">
        <title>The Global Catalogue of Microorganisms (GCM) 10K type strain sequencing project: providing services to taxonomists for standard genome sequencing and annotation.</title>
        <authorList>
            <consortium name="The Broad Institute Genomics Platform"/>
            <consortium name="The Broad Institute Genome Sequencing Center for Infectious Disease"/>
            <person name="Wu L."/>
            <person name="Ma J."/>
        </authorList>
    </citation>
    <scope>NUCLEOTIDE SEQUENCE [LARGE SCALE GENOMIC DNA]</scope>
    <source>
        <strain evidence="4">JCM 16908</strain>
    </source>
</reference>
<comment type="caution">
    <text evidence="3">The sequence shown here is derived from an EMBL/GenBank/DDBJ whole genome shotgun (WGS) entry which is preliminary data.</text>
</comment>
<feature type="transmembrane region" description="Helical" evidence="2">
    <location>
        <begin position="475"/>
        <end position="493"/>
    </location>
</feature>
<dbReference type="Proteomes" id="UP001500888">
    <property type="component" value="Unassembled WGS sequence"/>
</dbReference>
<feature type="transmembrane region" description="Helical" evidence="2">
    <location>
        <begin position="565"/>
        <end position="582"/>
    </location>
</feature>
<feature type="region of interest" description="Disordered" evidence="1">
    <location>
        <begin position="1"/>
        <end position="25"/>
    </location>
</feature>
<feature type="transmembrane region" description="Helical" evidence="2">
    <location>
        <begin position="387"/>
        <end position="408"/>
    </location>
</feature>
<dbReference type="RefSeq" id="WP_344936597.1">
    <property type="nucleotide sequence ID" value="NZ_BAAAZR010000002.1"/>
</dbReference>
<feature type="transmembrane region" description="Helical" evidence="2">
    <location>
        <begin position="362"/>
        <end position="380"/>
    </location>
</feature>